<dbReference type="GO" id="GO:0009168">
    <property type="term" value="P:purine ribonucleoside monophosphate biosynthetic process"/>
    <property type="evidence" value="ECO:0007669"/>
    <property type="project" value="InterPro"/>
</dbReference>
<reference evidence="7 8" key="1">
    <citation type="submission" date="2020-08" db="EMBL/GenBank/DDBJ databases">
        <title>Sequencing the genomes of 1000 actinobacteria strains.</title>
        <authorList>
            <person name="Klenk H.-P."/>
        </authorList>
    </citation>
    <scope>NUCLEOTIDE SEQUENCE [LARGE SCALE GENOMIC DNA]</scope>
    <source>
        <strain evidence="7 8">DSM 12511</strain>
    </source>
</reference>
<dbReference type="Proteomes" id="UP000537775">
    <property type="component" value="Unassembled WGS sequence"/>
</dbReference>
<dbReference type="PANTHER" id="PTHR43114">
    <property type="entry name" value="ADENINE DEAMINASE"/>
    <property type="match status" value="1"/>
</dbReference>
<evidence type="ECO:0000259" key="6">
    <source>
        <dbReference type="Pfam" id="PF00962"/>
    </source>
</evidence>
<sequence length="331" mass="36121">MHEHIRALARLPKAHLHVHFEETVRQSTLDEFAEELGRPTPRMTDFRSFIEFDELCQAAIDVMRTPDQLRRMVHEMAEDAAAHGCVWIEPAVWLPLHRRFIGPDEATLELLVDAGRDATVATGVGIGWLLAINRNEPVEQALEQARIARRWEGRGVVALGLHNDESRFPAEAFRDAFGEINGSGLLRVPHAGELAGADSVRRSIEDLGAHRIQHGIRVIEDPAVVDLVRARGVCLDVCPTSNVVLGSVPSLAEHPLPQLVAAGLRISINADDPVSFGCDVLSEYELCRAAFGFDDQALAQFARTSLQASAAPADVVARGLTGIDAWLAQAA</sequence>
<dbReference type="Gene3D" id="3.20.20.140">
    <property type="entry name" value="Metal-dependent hydrolases"/>
    <property type="match status" value="1"/>
</dbReference>
<dbReference type="InterPro" id="IPR006330">
    <property type="entry name" value="Ado/ade_deaminase"/>
</dbReference>
<evidence type="ECO:0000313" key="7">
    <source>
        <dbReference type="EMBL" id="MBB6390548.1"/>
    </source>
</evidence>
<dbReference type="PANTHER" id="PTHR43114:SF6">
    <property type="entry name" value="ADENINE DEAMINASE"/>
    <property type="match status" value="1"/>
</dbReference>
<dbReference type="SUPFAM" id="SSF51556">
    <property type="entry name" value="Metallo-dependent hydrolases"/>
    <property type="match status" value="1"/>
</dbReference>
<dbReference type="GO" id="GO:0016814">
    <property type="term" value="F:hydrolase activity, acting on carbon-nitrogen (but not peptide) bonds, in cyclic amidines"/>
    <property type="evidence" value="ECO:0007669"/>
    <property type="project" value="UniProtKB-ARBA"/>
</dbReference>
<dbReference type="AlphaFoldDB" id="A0A7X0FN50"/>
<dbReference type="GO" id="GO:0019239">
    <property type="term" value="F:deaminase activity"/>
    <property type="evidence" value="ECO:0007669"/>
    <property type="project" value="InterPro"/>
</dbReference>
<dbReference type="Pfam" id="PF00962">
    <property type="entry name" value="A_deaminase"/>
    <property type="match status" value="1"/>
</dbReference>
<keyword evidence="8" id="KW-1185">Reference proteome</keyword>
<dbReference type="NCBIfam" id="TIGR01430">
    <property type="entry name" value="aden_deam"/>
    <property type="match status" value="1"/>
</dbReference>
<feature type="domain" description="Adenosine deaminase" evidence="6">
    <location>
        <begin position="12"/>
        <end position="324"/>
    </location>
</feature>
<accession>A0A7X0FN50</accession>
<dbReference type="EC" id="3.5.4.4" evidence="7"/>
<dbReference type="RefSeq" id="WP_221446548.1">
    <property type="nucleotide sequence ID" value="NZ_BAAAJR010000003.1"/>
</dbReference>
<evidence type="ECO:0000256" key="1">
    <source>
        <dbReference type="ARBA" id="ARBA00001947"/>
    </source>
</evidence>
<keyword evidence="5" id="KW-0862">Zinc</keyword>
<comment type="cofactor">
    <cofactor evidence="1">
        <name>Zn(2+)</name>
        <dbReference type="ChEBI" id="CHEBI:29105"/>
    </cofactor>
</comment>
<protein>
    <submittedName>
        <fullName evidence="7">Adenosine deaminase</fullName>
        <ecNumber evidence="7">3.5.4.4</ecNumber>
    </submittedName>
</protein>
<dbReference type="GO" id="GO:0046872">
    <property type="term" value="F:metal ion binding"/>
    <property type="evidence" value="ECO:0007669"/>
    <property type="project" value="UniProtKB-KW"/>
</dbReference>
<dbReference type="InterPro" id="IPR006650">
    <property type="entry name" value="A/AMP_deam_AS"/>
</dbReference>
<gene>
    <name evidence="7" type="ORF">HD594_000861</name>
</gene>
<name>A0A7X0FN50_9MICO</name>
<evidence type="ECO:0000256" key="5">
    <source>
        <dbReference type="ARBA" id="ARBA00022833"/>
    </source>
</evidence>
<evidence type="ECO:0000256" key="4">
    <source>
        <dbReference type="ARBA" id="ARBA00022801"/>
    </source>
</evidence>
<organism evidence="7 8">
    <name type="scientific">Microbacterium thalassium</name>
    <dbReference type="NCBI Taxonomy" id="362649"/>
    <lineage>
        <taxon>Bacteria</taxon>
        <taxon>Bacillati</taxon>
        <taxon>Actinomycetota</taxon>
        <taxon>Actinomycetes</taxon>
        <taxon>Micrococcales</taxon>
        <taxon>Microbacteriaceae</taxon>
        <taxon>Microbacterium</taxon>
    </lineage>
</organism>
<evidence type="ECO:0000313" key="8">
    <source>
        <dbReference type="Proteomes" id="UP000537775"/>
    </source>
</evidence>
<dbReference type="InterPro" id="IPR001365">
    <property type="entry name" value="A_deaminase_dom"/>
</dbReference>
<keyword evidence="3" id="KW-0479">Metal-binding</keyword>
<proteinExistence type="inferred from homology"/>
<keyword evidence="4 7" id="KW-0378">Hydrolase</keyword>
<evidence type="ECO:0000256" key="3">
    <source>
        <dbReference type="ARBA" id="ARBA00022723"/>
    </source>
</evidence>
<evidence type="ECO:0000256" key="2">
    <source>
        <dbReference type="ARBA" id="ARBA00006676"/>
    </source>
</evidence>
<dbReference type="PROSITE" id="PS00485">
    <property type="entry name" value="A_DEAMINASE"/>
    <property type="match status" value="1"/>
</dbReference>
<dbReference type="InterPro" id="IPR032466">
    <property type="entry name" value="Metal_Hydrolase"/>
</dbReference>
<dbReference type="EMBL" id="JACHML010000001">
    <property type="protein sequence ID" value="MBB6390548.1"/>
    <property type="molecule type" value="Genomic_DNA"/>
</dbReference>
<comment type="similarity">
    <text evidence="2">Belongs to the metallo-dependent hydrolases superfamily. Adenosine and AMP deaminases family.</text>
</comment>
<comment type="caution">
    <text evidence="7">The sequence shown here is derived from an EMBL/GenBank/DDBJ whole genome shotgun (WGS) entry which is preliminary data.</text>
</comment>